<dbReference type="GO" id="GO:0008380">
    <property type="term" value="P:RNA splicing"/>
    <property type="evidence" value="ECO:0007669"/>
    <property type="project" value="UniProtKB-KW"/>
</dbReference>
<evidence type="ECO:0000256" key="1">
    <source>
        <dbReference type="ARBA" id="ARBA00004123"/>
    </source>
</evidence>
<comment type="subunit">
    <text evidence="12">Component of the nuclear cap-binding complex (CBC), a heterodimer composed of ABH1/CBP80 and CBP20 that interacts with m7GpppG-capped RNA.</text>
</comment>
<evidence type="ECO:0000256" key="2">
    <source>
        <dbReference type="ARBA" id="ARBA00004496"/>
    </source>
</evidence>
<dbReference type="InterPro" id="IPR003890">
    <property type="entry name" value="MIF4G-like_typ-3"/>
</dbReference>
<evidence type="ECO:0000256" key="13">
    <source>
        <dbReference type="SAM" id="Coils"/>
    </source>
</evidence>
<evidence type="ECO:0000256" key="14">
    <source>
        <dbReference type="SAM" id="MobiDB-lite"/>
    </source>
</evidence>
<dbReference type="AlphaFoldDB" id="A0A1U8A4C5"/>
<protein>
    <recommendedName>
        <fullName evidence="4">Nuclear cap-binding protein subunit 1</fullName>
    </recommendedName>
    <alternativeName>
        <fullName evidence="11">80 kDa nuclear cap-binding protein</fullName>
    </alternativeName>
</protein>
<keyword evidence="6" id="KW-0507">mRNA processing</keyword>
<sequence length="863" mass="98241">MSSWRTLLLRIGDKCPEYGGNSDFKEHIETCYGVLWRELEHSGDDILDFLLQCAEQLPHKIPLYGTLVGLLNLENEDFAKRVVETTHTNLQDALDSGNCDRIRILMRFLTVLMCSKVLQPGSIVVVFETLLSSAATTIDEENGNPSWQACADFYITCILSCLPWGGAELIEQVPEEIERVMVGIEAYLSIRKRTCDVGFSVFELDDENQNVRDEKDFLEDLWDRIQALSSNGWKPDSVPRPHLSFEAQLVGGKSHDFAPISCPDHPQPPSTLSGITCGKQRHEAELKYPRRLRRLNIFPASKTEDLQPIDRFVVEEYLLDVLLFLNGCRKECASCMVGLPVSFRYEYLMAETIFSQLLLLPQPPFKPIYYTLVIIDLCKALPGAFPAVVAGAVRALFERIADLDMECRTRLILWFSHHLSNFQFIWPWEEWAYVLDLPKWTPQRVFVQEVLEREVRLSYWEKIRQTIENASALEELLPPKGGSNFKYSEDGGEGTKEHELSVELNSMVKGKSVARQIISWVEETIIPVHGFKVALEVIIQTLLDIGSKSFTHLITVLERYGQVIAKLCPDQDKQMMLIDEVSFFWKNNAQMTAITIDRMMGYRLISNLAIVEWVFSPANIEQFHSSDRPWEILRNAINKTYNRISDLREEISSLKKSVVSSEEAAAKAQEELEAAESKLTVVNGEPVLGENPARLKRLKSFAEKAKEQEVSVRDSLEAKEALLARALDENQVLFVSLYKNFLNVLMERLPNAFDEEMKGGLRPTQTDAMAVDPDETSTMDVDKENGNPKSQANGERAGSGYNIGEKEQWCLSTLGYMRAFSRQYATEIWPHIEKLDTEVFTEDCHPLIRKAVYSGLRRSIHEG</sequence>
<feature type="domain" description="MIF4G" evidence="15">
    <location>
        <begin position="8"/>
        <end position="229"/>
    </location>
</feature>
<dbReference type="InterPro" id="IPR027159">
    <property type="entry name" value="CBP80"/>
</dbReference>
<proteinExistence type="inferred from homology"/>
<dbReference type="GO" id="GO:0031047">
    <property type="term" value="P:regulatory ncRNA-mediated gene silencing"/>
    <property type="evidence" value="ECO:0007669"/>
    <property type="project" value="UniProtKB-KW"/>
</dbReference>
<evidence type="ECO:0000313" key="17">
    <source>
        <dbReference type="RefSeq" id="XP_010259677.1"/>
    </source>
</evidence>
<evidence type="ECO:0000256" key="8">
    <source>
        <dbReference type="ARBA" id="ARBA00023158"/>
    </source>
</evidence>
<evidence type="ECO:0000313" key="16">
    <source>
        <dbReference type="Proteomes" id="UP000189703"/>
    </source>
</evidence>
<dbReference type="OrthoDB" id="10252707at2759"/>
<dbReference type="GO" id="GO:0005634">
    <property type="term" value="C:nucleus"/>
    <property type="evidence" value="ECO:0000318"/>
    <property type="project" value="GO_Central"/>
</dbReference>
<dbReference type="GO" id="GO:0005737">
    <property type="term" value="C:cytoplasm"/>
    <property type="evidence" value="ECO:0007669"/>
    <property type="project" value="UniProtKB-SubCell"/>
</dbReference>
<dbReference type="Gene3D" id="1.25.40.180">
    <property type="match status" value="3"/>
</dbReference>
<dbReference type="GO" id="GO:0000184">
    <property type="term" value="P:nuclear-transcribed mRNA catabolic process, nonsense-mediated decay"/>
    <property type="evidence" value="ECO:0000318"/>
    <property type="project" value="GO_Central"/>
</dbReference>
<dbReference type="GO" id="GO:0006406">
    <property type="term" value="P:mRNA export from nucleus"/>
    <property type="evidence" value="ECO:0007669"/>
    <property type="project" value="InterPro"/>
</dbReference>
<keyword evidence="10" id="KW-0539">Nucleus</keyword>
<evidence type="ECO:0000259" key="15">
    <source>
        <dbReference type="SMART" id="SM00543"/>
    </source>
</evidence>
<dbReference type="RefSeq" id="XP_010259677.1">
    <property type="nucleotide sequence ID" value="XM_010261375.1"/>
</dbReference>
<feature type="coiled-coil region" evidence="13">
    <location>
        <begin position="637"/>
        <end position="685"/>
    </location>
</feature>
<dbReference type="Pfam" id="PF09090">
    <property type="entry name" value="MIF4G_like_2"/>
    <property type="match status" value="1"/>
</dbReference>
<name>A0A1U8A4C5_NELNU</name>
<dbReference type="FunFam" id="1.25.40.180:FF:000029">
    <property type="entry name" value="Nuclear cap-binding protein"/>
    <property type="match status" value="1"/>
</dbReference>
<dbReference type="KEGG" id="nnu:104599013"/>
<dbReference type="FunCoup" id="A0A1U8A4C5">
    <property type="interactions" value="4557"/>
</dbReference>
<keyword evidence="7" id="KW-0506">mRNA capping</keyword>
<dbReference type="SUPFAM" id="SSF48371">
    <property type="entry name" value="ARM repeat"/>
    <property type="match status" value="3"/>
</dbReference>
<dbReference type="GO" id="GO:0005846">
    <property type="term" value="C:nuclear cap binding complex"/>
    <property type="evidence" value="ECO:0000318"/>
    <property type="project" value="GO_Central"/>
</dbReference>
<comment type="similarity">
    <text evidence="3">Belongs to the NCBP1 family.</text>
</comment>
<feature type="region of interest" description="Disordered" evidence="14">
    <location>
        <begin position="764"/>
        <end position="800"/>
    </location>
</feature>
<dbReference type="SMART" id="SM00543">
    <property type="entry name" value="MIF4G"/>
    <property type="match status" value="1"/>
</dbReference>
<evidence type="ECO:0000256" key="10">
    <source>
        <dbReference type="ARBA" id="ARBA00023242"/>
    </source>
</evidence>
<dbReference type="InterPro" id="IPR015172">
    <property type="entry name" value="MIF4G-like_typ-1"/>
</dbReference>
<keyword evidence="8" id="KW-0943">RNA-mediated gene silencing</keyword>
<evidence type="ECO:0000256" key="3">
    <source>
        <dbReference type="ARBA" id="ARBA00007413"/>
    </source>
</evidence>
<evidence type="ECO:0000256" key="5">
    <source>
        <dbReference type="ARBA" id="ARBA00022490"/>
    </source>
</evidence>
<gene>
    <name evidence="17" type="primary">LOC104599013</name>
</gene>
<keyword evidence="16" id="KW-1185">Reference proteome</keyword>
<evidence type="ECO:0000256" key="11">
    <source>
        <dbReference type="ARBA" id="ARBA00030965"/>
    </source>
</evidence>
<dbReference type="STRING" id="4432.A0A1U8A4C5"/>
<accession>A0A1U8A4C5</accession>
<dbReference type="eggNOG" id="KOG1104">
    <property type="taxonomic scope" value="Eukaryota"/>
</dbReference>
<keyword evidence="13" id="KW-0175">Coiled coil</keyword>
<dbReference type="GO" id="GO:0000339">
    <property type="term" value="F:RNA cap binding"/>
    <property type="evidence" value="ECO:0000318"/>
    <property type="project" value="GO_Central"/>
</dbReference>
<dbReference type="GO" id="GO:0003729">
    <property type="term" value="F:mRNA binding"/>
    <property type="evidence" value="ECO:0000318"/>
    <property type="project" value="GO_Central"/>
</dbReference>
<dbReference type="GeneID" id="104599013"/>
<keyword evidence="9" id="KW-0508">mRNA splicing</keyword>
<dbReference type="Pfam" id="PF02854">
    <property type="entry name" value="MIF4G"/>
    <property type="match status" value="1"/>
</dbReference>
<evidence type="ECO:0000256" key="4">
    <source>
        <dbReference type="ARBA" id="ARBA00019879"/>
    </source>
</evidence>
<dbReference type="Pfam" id="PF09088">
    <property type="entry name" value="MIF4G_like"/>
    <property type="match status" value="1"/>
</dbReference>
<comment type="subcellular location">
    <subcellularLocation>
        <location evidence="2">Cytoplasm</location>
    </subcellularLocation>
    <subcellularLocation>
        <location evidence="1">Nucleus</location>
    </subcellularLocation>
</comment>
<dbReference type="Proteomes" id="UP000189703">
    <property type="component" value="Unplaced"/>
</dbReference>
<dbReference type="FunFam" id="1.25.40.180:FF:000040">
    <property type="entry name" value="Nuclear cap-binding protein subunit 1"/>
    <property type="match status" value="1"/>
</dbReference>
<evidence type="ECO:0000256" key="12">
    <source>
        <dbReference type="ARBA" id="ARBA00063743"/>
    </source>
</evidence>
<dbReference type="PANTHER" id="PTHR12412">
    <property type="entry name" value="CAP BINDING PROTEIN"/>
    <property type="match status" value="1"/>
</dbReference>
<reference evidence="17" key="1">
    <citation type="submission" date="2025-08" db="UniProtKB">
        <authorList>
            <consortium name="RefSeq"/>
        </authorList>
    </citation>
    <scope>IDENTIFICATION</scope>
</reference>
<dbReference type="PANTHER" id="PTHR12412:SF2">
    <property type="entry name" value="NUCLEAR CAP-BINDING PROTEIN SUBUNIT 1"/>
    <property type="match status" value="1"/>
</dbReference>
<organism evidence="16 17">
    <name type="scientific">Nelumbo nucifera</name>
    <name type="common">Sacred lotus</name>
    <dbReference type="NCBI Taxonomy" id="4432"/>
    <lineage>
        <taxon>Eukaryota</taxon>
        <taxon>Viridiplantae</taxon>
        <taxon>Streptophyta</taxon>
        <taxon>Embryophyta</taxon>
        <taxon>Tracheophyta</taxon>
        <taxon>Spermatophyta</taxon>
        <taxon>Magnoliopsida</taxon>
        <taxon>Proteales</taxon>
        <taxon>Nelumbonaceae</taxon>
        <taxon>Nelumbo</taxon>
    </lineage>
</organism>
<dbReference type="InterPro" id="IPR016024">
    <property type="entry name" value="ARM-type_fold"/>
</dbReference>
<dbReference type="OMA" id="CAAEGLM"/>
<evidence type="ECO:0000256" key="9">
    <source>
        <dbReference type="ARBA" id="ARBA00023187"/>
    </source>
</evidence>
<evidence type="ECO:0000256" key="7">
    <source>
        <dbReference type="ARBA" id="ARBA00023042"/>
    </source>
</evidence>
<evidence type="ECO:0000256" key="6">
    <source>
        <dbReference type="ARBA" id="ARBA00022664"/>
    </source>
</evidence>
<keyword evidence="5" id="KW-0963">Cytoplasm</keyword>
<dbReference type="GO" id="GO:0006370">
    <property type="term" value="P:7-methylguanosine mRNA capping"/>
    <property type="evidence" value="ECO:0007669"/>
    <property type="project" value="UniProtKB-KW"/>
</dbReference>
<dbReference type="InterPro" id="IPR015174">
    <property type="entry name" value="MIF4G-like_typ-2"/>
</dbReference>